<evidence type="ECO:0000259" key="1">
    <source>
        <dbReference type="PROSITE" id="PS50234"/>
    </source>
</evidence>
<dbReference type="EMBL" id="JAMQYH010000002">
    <property type="protein sequence ID" value="KAJ1698821.1"/>
    <property type="molecule type" value="Genomic_DNA"/>
</dbReference>
<sequence>MNDDDQIVPPPNSGPKPIVEGRVELVIRNNSKVPLEENSQKLLLELTGGDKSRAGLDLVAVLDVSGSMSGDKLAKMQEATKFVVKKLGIVDRFSIVQYSSKAKRVCRLRQVTESSRAEIENMIKGLKAGGGTNMEDGLQMGLEVLKQRKFGKERVGVVMLMTDGQENDDSNAAGIDVGDVPVHTFGFGDDQDAKVLKAIADNSKLGGTYSDVRLDNLSVAFSLCLGGLLSVVAQDLTLTVSQKDDESTIKHVTAGRYPQSQDADATSITIKFGDLYIQESRKVLVELLLPSANKKRGADILDVTYTYKFEGETFEANPSTVTVRRTDEVKANQQQPPPEVSAEDVRLGVAEIIKQATTDADNNKLESARDKLLEGLKTLQDGDKQQLKVALRAELEELHELMKSEPIYEKQGRPFAYSLLTSHDTQRQAARGNDVGKFQLFATPLMREFLGEPQKFDDINNLDKYTEEVIKALESVEAIINNI</sequence>
<reference evidence="2" key="1">
    <citation type="journal article" date="2022" name="Cell">
        <title>Repeat-based holocentromeres influence genome architecture and karyotype evolution.</title>
        <authorList>
            <person name="Hofstatter P.G."/>
            <person name="Thangavel G."/>
            <person name="Lux T."/>
            <person name="Neumann P."/>
            <person name="Vondrak T."/>
            <person name="Novak P."/>
            <person name="Zhang M."/>
            <person name="Costa L."/>
            <person name="Castellani M."/>
            <person name="Scott A."/>
            <person name="Toegelov H."/>
            <person name="Fuchs J."/>
            <person name="Mata-Sucre Y."/>
            <person name="Dias Y."/>
            <person name="Vanzela A.L.L."/>
            <person name="Huettel B."/>
            <person name="Almeida C.C.S."/>
            <person name="Simkova H."/>
            <person name="Souza G."/>
            <person name="Pedrosa-Harand A."/>
            <person name="Macas J."/>
            <person name="Mayer K.F.X."/>
            <person name="Houben A."/>
            <person name="Marques A."/>
        </authorList>
    </citation>
    <scope>NUCLEOTIDE SEQUENCE</scope>
    <source>
        <strain evidence="2">RhyBre1mFocal</strain>
    </source>
</reference>
<feature type="domain" description="VWFA" evidence="1">
    <location>
        <begin position="57"/>
        <end position="232"/>
    </location>
</feature>
<dbReference type="InterPro" id="IPR032838">
    <property type="entry name" value="Vwaint_dom"/>
</dbReference>
<comment type="caution">
    <text evidence="2">The sequence shown here is derived from an EMBL/GenBank/DDBJ whole genome shotgun (WGS) entry which is preliminary data.</text>
</comment>
<gene>
    <name evidence="2" type="ORF">LUZ63_007333</name>
</gene>
<name>A0A9Q0CRQ0_9POAL</name>
<dbReference type="SUPFAM" id="SSF53300">
    <property type="entry name" value="vWA-like"/>
    <property type="match status" value="1"/>
</dbReference>
<dbReference type="PROSITE" id="PS50234">
    <property type="entry name" value="VWFA"/>
    <property type="match status" value="1"/>
</dbReference>
<dbReference type="InterPro" id="IPR036465">
    <property type="entry name" value="vWFA_dom_sf"/>
</dbReference>
<dbReference type="AlphaFoldDB" id="A0A9Q0CRQ0"/>
<organism evidence="2 3">
    <name type="scientific">Rhynchospora breviuscula</name>
    <dbReference type="NCBI Taxonomy" id="2022672"/>
    <lineage>
        <taxon>Eukaryota</taxon>
        <taxon>Viridiplantae</taxon>
        <taxon>Streptophyta</taxon>
        <taxon>Embryophyta</taxon>
        <taxon>Tracheophyta</taxon>
        <taxon>Spermatophyta</taxon>
        <taxon>Magnoliopsida</taxon>
        <taxon>Liliopsida</taxon>
        <taxon>Poales</taxon>
        <taxon>Cyperaceae</taxon>
        <taxon>Cyperoideae</taxon>
        <taxon>Rhynchosporeae</taxon>
        <taxon>Rhynchospora</taxon>
    </lineage>
</organism>
<dbReference type="Pfam" id="PF00092">
    <property type="entry name" value="VWA"/>
    <property type="match status" value="1"/>
</dbReference>
<dbReference type="Gene3D" id="3.40.50.410">
    <property type="entry name" value="von Willebrand factor, type A domain"/>
    <property type="match status" value="1"/>
</dbReference>
<evidence type="ECO:0000313" key="3">
    <source>
        <dbReference type="Proteomes" id="UP001151287"/>
    </source>
</evidence>
<protein>
    <recommendedName>
        <fullName evidence="1">VWFA domain-containing protein</fullName>
    </recommendedName>
</protein>
<dbReference type="OrthoDB" id="687730at2759"/>
<accession>A0A9Q0CRQ0</accession>
<dbReference type="Proteomes" id="UP001151287">
    <property type="component" value="Unassembled WGS sequence"/>
</dbReference>
<dbReference type="SMART" id="SM00327">
    <property type="entry name" value="VWA"/>
    <property type="match status" value="1"/>
</dbReference>
<dbReference type="PANTHER" id="PTHR10579:SF129">
    <property type="entry name" value="OS01G0640200 PROTEIN"/>
    <property type="match status" value="1"/>
</dbReference>
<keyword evidence="3" id="KW-1185">Reference proteome</keyword>
<proteinExistence type="predicted"/>
<dbReference type="PANTHER" id="PTHR10579">
    <property type="entry name" value="CALCIUM-ACTIVATED CHLORIDE CHANNEL REGULATOR"/>
    <property type="match status" value="1"/>
</dbReference>
<dbReference type="Pfam" id="PF14624">
    <property type="entry name" value="Vwaint"/>
    <property type="match status" value="1"/>
</dbReference>
<dbReference type="InterPro" id="IPR002035">
    <property type="entry name" value="VWF_A"/>
</dbReference>
<evidence type="ECO:0000313" key="2">
    <source>
        <dbReference type="EMBL" id="KAJ1698821.1"/>
    </source>
</evidence>
<dbReference type="InterPro" id="IPR051266">
    <property type="entry name" value="CLCR"/>
</dbReference>